<dbReference type="Pfam" id="PF00514">
    <property type="entry name" value="Arm"/>
    <property type="match status" value="1"/>
</dbReference>
<feature type="repeat" description="ARM" evidence="3">
    <location>
        <begin position="299"/>
        <end position="341"/>
    </location>
</feature>
<organism evidence="6 7">
    <name type="scientific">Kalanchoe fedtschenkoi</name>
    <name type="common">Lavender scallops</name>
    <name type="synonym">South American air plant</name>
    <dbReference type="NCBI Taxonomy" id="63787"/>
    <lineage>
        <taxon>Eukaryota</taxon>
        <taxon>Viridiplantae</taxon>
        <taxon>Streptophyta</taxon>
        <taxon>Embryophyta</taxon>
        <taxon>Tracheophyta</taxon>
        <taxon>Spermatophyta</taxon>
        <taxon>Magnoliopsida</taxon>
        <taxon>eudicotyledons</taxon>
        <taxon>Gunneridae</taxon>
        <taxon>Pentapetalae</taxon>
        <taxon>Saxifragales</taxon>
        <taxon>Crassulaceae</taxon>
        <taxon>Kalanchoe</taxon>
    </lineage>
</organism>
<dbReference type="InterPro" id="IPR016024">
    <property type="entry name" value="ARM-type_fold"/>
</dbReference>
<dbReference type="PANTHER" id="PTHR46710:SF1">
    <property type="entry name" value="ARM REPEAT PROTEIN INTERACTING WITH ABF2"/>
    <property type="match status" value="1"/>
</dbReference>
<dbReference type="AlphaFoldDB" id="A0A7N0U1V0"/>
<dbReference type="InterPro" id="IPR011989">
    <property type="entry name" value="ARM-like"/>
</dbReference>
<dbReference type="PROSITE" id="PS50097">
    <property type="entry name" value="BTB"/>
    <property type="match status" value="1"/>
</dbReference>
<dbReference type="InterPro" id="IPR000225">
    <property type="entry name" value="Armadillo"/>
</dbReference>
<accession>A0A7N0U1V0</accession>
<evidence type="ECO:0000313" key="6">
    <source>
        <dbReference type="EnsemblPlants" id="Kaladp0051s0085.1.v1.1"/>
    </source>
</evidence>
<reference evidence="6" key="1">
    <citation type="submission" date="2021-01" db="UniProtKB">
        <authorList>
            <consortium name="EnsemblPlants"/>
        </authorList>
    </citation>
    <scope>IDENTIFICATION</scope>
</reference>
<evidence type="ECO:0000256" key="1">
    <source>
        <dbReference type="ARBA" id="ARBA00004906"/>
    </source>
</evidence>
<comment type="pathway">
    <text evidence="1">Protein modification; protein ubiquitination.</text>
</comment>
<dbReference type="Proteomes" id="UP000594263">
    <property type="component" value="Unplaced"/>
</dbReference>
<name>A0A7N0U1V0_KALFE</name>
<dbReference type="Gramene" id="Kaladp0051s0085.1.v1.1">
    <property type="protein sequence ID" value="Kaladp0051s0085.1.v1.1"/>
    <property type="gene ID" value="Kaladp0051s0085.v1.1"/>
</dbReference>
<dbReference type="PROSITE" id="PS50176">
    <property type="entry name" value="ARM_REPEAT"/>
    <property type="match status" value="2"/>
</dbReference>
<evidence type="ECO:0000256" key="4">
    <source>
        <dbReference type="SAM" id="MobiDB-lite"/>
    </source>
</evidence>
<dbReference type="SMART" id="SM00225">
    <property type="entry name" value="BTB"/>
    <property type="match status" value="1"/>
</dbReference>
<dbReference type="InterPro" id="IPR000210">
    <property type="entry name" value="BTB/POZ_dom"/>
</dbReference>
<dbReference type="SMART" id="SM00185">
    <property type="entry name" value="ARM"/>
    <property type="match status" value="7"/>
</dbReference>
<dbReference type="SUPFAM" id="SSF54695">
    <property type="entry name" value="POZ domain"/>
    <property type="match status" value="1"/>
</dbReference>
<dbReference type="Gene3D" id="3.30.710.10">
    <property type="entry name" value="Potassium Channel Kv1.1, Chain A"/>
    <property type="match status" value="1"/>
</dbReference>
<evidence type="ECO:0000259" key="5">
    <source>
        <dbReference type="PROSITE" id="PS50097"/>
    </source>
</evidence>
<proteinExistence type="predicted"/>
<evidence type="ECO:0000256" key="2">
    <source>
        <dbReference type="ARBA" id="ARBA00022737"/>
    </source>
</evidence>
<evidence type="ECO:0000256" key="3">
    <source>
        <dbReference type="PROSITE-ProRule" id="PRU00259"/>
    </source>
</evidence>
<dbReference type="Pfam" id="PF00651">
    <property type="entry name" value="BTB"/>
    <property type="match status" value="1"/>
</dbReference>
<sequence length="687" mass="76164">MEFSRSKRHIRPATSRMARTSHIRRQIAILESLPPGSLSASDRYAAAVAARHIFEIVRNGDNVDTVVNNGAVPALVKHLLRPEPHEAGVGIPYEYQVEESCALAISHILIFKNECADLFFERGILPLLVNLLNASIEDFCSIELKNIAYGAAIAIYYLAELDSIRTCVRNAGAIPPLVKLLESRDPVVLTSTACALQSLSCRNEENLILILESDALSKLIRLLAFEDGDLQRLRVSIIAKLYSSELSDDIKKKLQQAGALQPVINLLSSHCSITQRLSAWLIGIFADDPACRIHIAQRGAIEPLIEILSSPDHELKIEASKAIAILAQDEHNQVGIAYGGGMLPLLKNLGSKHEHIQDNSALALYRLVSNEENIHDFLKVGGVAKLLKTKFNTQFAEDYVSDTIEILQEKMTGQVLAEAIYLMEDNMEDNMNKKFQTSILLGLAHICSPNDLKTIFMDNNGLDILLDLLAHGNKSQQQISSNIFLQIDDKTAEPFPTKAGQHSQSPKMSSNELSGSNDECPDVTFVAEGRSFNANKTRLLASSSVFCAMIDGGYEEDNHTHVKISNVKQDMFELMIRYVHTGHVDVSSSVAHDLLAVADQYQLVDLKEICESVIAKDICFDNIWIVYKLAETCNANFLRRSSIRFILSNFKHFSTRNWFGSSLVDQGVQDLRSYFTRLLSGSGSAQK</sequence>
<evidence type="ECO:0000313" key="7">
    <source>
        <dbReference type="Proteomes" id="UP000594263"/>
    </source>
</evidence>
<keyword evidence="2" id="KW-0677">Repeat</keyword>
<dbReference type="InterPro" id="IPR011333">
    <property type="entry name" value="SKP1/BTB/POZ_sf"/>
</dbReference>
<feature type="repeat" description="ARM" evidence="3">
    <location>
        <begin position="172"/>
        <end position="214"/>
    </location>
</feature>
<dbReference type="Gene3D" id="1.25.10.10">
    <property type="entry name" value="Leucine-rich Repeat Variant"/>
    <property type="match status" value="2"/>
</dbReference>
<dbReference type="PANTHER" id="PTHR46710">
    <property type="entry name" value="ARM REPEAT PROTEIN INTERACTING WITH ABF2"/>
    <property type="match status" value="1"/>
</dbReference>
<feature type="region of interest" description="Disordered" evidence="4">
    <location>
        <begin position="494"/>
        <end position="516"/>
    </location>
</feature>
<protein>
    <recommendedName>
        <fullName evidence="5">BTB domain-containing protein</fullName>
    </recommendedName>
</protein>
<dbReference type="InterPro" id="IPR044282">
    <property type="entry name" value="ABAP1/ARIA"/>
</dbReference>
<dbReference type="SUPFAM" id="SSF48371">
    <property type="entry name" value="ARM repeat"/>
    <property type="match status" value="1"/>
</dbReference>
<feature type="domain" description="BTB" evidence="5">
    <location>
        <begin position="521"/>
        <end position="588"/>
    </location>
</feature>
<feature type="compositionally biased region" description="Polar residues" evidence="4">
    <location>
        <begin position="500"/>
        <end position="516"/>
    </location>
</feature>
<dbReference type="EnsemblPlants" id="Kaladp0051s0085.1.v1.1">
    <property type="protein sequence ID" value="Kaladp0051s0085.1.v1.1"/>
    <property type="gene ID" value="Kaladp0051s0085.v1.1"/>
</dbReference>
<keyword evidence="7" id="KW-1185">Reference proteome</keyword>